<dbReference type="Pfam" id="PF13391">
    <property type="entry name" value="HNH_2"/>
    <property type="match status" value="1"/>
</dbReference>
<evidence type="ECO:0000259" key="2">
    <source>
        <dbReference type="Pfam" id="PF13391"/>
    </source>
</evidence>
<protein>
    <recommendedName>
        <fullName evidence="6">HNH nuclease domain-containing protein</fullName>
    </recommendedName>
</protein>
<feature type="region of interest" description="Disordered" evidence="1">
    <location>
        <begin position="39"/>
        <end position="69"/>
    </location>
</feature>
<dbReference type="InterPro" id="IPR003615">
    <property type="entry name" value="HNH_nuc"/>
</dbReference>
<proteinExistence type="predicted"/>
<evidence type="ECO:0000313" key="4">
    <source>
        <dbReference type="EMBL" id="AXI81299.1"/>
    </source>
</evidence>
<organism evidence="4 5">
    <name type="scientific">Peterkaempfera bronchialis</name>
    <dbReference type="NCBI Taxonomy" id="2126346"/>
    <lineage>
        <taxon>Bacteria</taxon>
        <taxon>Bacillati</taxon>
        <taxon>Actinomycetota</taxon>
        <taxon>Actinomycetes</taxon>
        <taxon>Kitasatosporales</taxon>
        <taxon>Streptomycetaceae</taxon>
        <taxon>Peterkaempfera</taxon>
    </lineage>
</organism>
<gene>
    <name evidence="4" type="ORF">C7M71_009515</name>
</gene>
<feature type="domain" description="HNH nuclease" evidence="2">
    <location>
        <begin position="256"/>
        <end position="310"/>
    </location>
</feature>
<reference evidence="5" key="1">
    <citation type="submission" date="2018-07" db="EMBL/GenBank/DDBJ databases">
        <title>Streptacidiphilus bronchialis DSM 106435 chromosome.</title>
        <authorList>
            <person name="Batra D."/>
            <person name="Gulvik C.A."/>
        </authorList>
    </citation>
    <scope>NUCLEOTIDE SEQUENCE [LARGE SCALE GENOMIC DNA]</scope>
    <source>
        <strain evidence="5">DSM 106435</strain>
    </source>
</reference>
<dbReference type="KEGG" id="stri:C7M71_009515"/>
<evidence type="ECO:0008006" key="6">
    <source>
        <dbReference type="Google" id="ProtNLM"/>
    </source>
</evidence>
<dbReference type="EMBL" id="CP031264">
    <property type="protein sequence ID" value="AXI81299.1"/>
    <property type="molecule type" value="Genomic_DNA"/>
</dbReference>
<name>A0A345T5P4_9ACTN</name>
<sequence length="352" mass="38315">MALGEVEEFATPVPAAPVLTRLGIADTLRSITLASATERESVQEFLPPQRRPRTPVRRAPVESAAPQPNPEEFIERLRHLRSVPPGAVHGPWTLLRAIARTTTGAPRLSQWSEIRQEIGSLVAELTPVGSAAPPKDRFWDLRSSGVWEVHGADAVDGSPLAGLTPEAARLLSDPQTRAEAIAALRGSHLAAVDQHTLLVRLGLGGYDTASGLADETDATDERQQAGPAARLTTTISRPVRDSRLVSTVKRLHGHQCQFCGLRLRTRDGHYSEGAHIRGLGRPHHGPDILANLLCLCPNHHVQFDQLAVYVDEDDIVRTTYGTAPVGQLRRHPEHAIDNAFLGYHRSLCGRNS</sequence>
<dbReference type="CDD" id="cd00085">
    <property type="entry name" value="HNHc"/>
    <property type="match status" value="1"/>
</dbReference>
<dbReference type="Pfam" id="PF26340">
    <property type="entry name" value="DNA-SBD_ScoMcrA"/>
    <property type="match status" value="1"/>
</dbReference>
<dbReference type="InterPro" id="IPR058813">
    <property type="entry name" value="DNA-SBD_ScoMcrA"/>
</dbReference>
<evidence type="ECO:0000259" key="3">
    <source>
        <dbReference type="Pfam" id="PF26340"/>
    </source>
</evidence>
<evidence type="ECO:0000313" key="5">
    <source>
        <dbReference type="Proteomes" id="UP000249340"/>
    </source>
</evidence>
<dbReference type="OrthoDB" id="4464809at2"/>
<keyword evidence="5" id="KW-1185">Reference proteome</keyword>
<dbReference type="AlphaFoldDB" id="A0A345T5P4"/>
<evidence type="ECO:0000256" key="1">
    <source>
        <dbReference type="SAM" id="MobiDB-lite"/>
    </source>
</evidence>
<dbReference type="Proteomes" id="UP000249340">
    <property type="component" value="Chromosome"/>
</dbReference>
<accession>A0A345T5P4</accession>
<dbReference type="REBASE" id="398393">
    <property type="entry name" value="Ssp106435ORF9515P"/>
</dbReference>
<feature type="domain" description="ScoMcrA-like DNA sulfur-binding" evidence="3">
    <location>
        <begin position="73"/>
        <end position="205"/>
    </location>
</feature>